<evidence type="ECO:0000259" key="9">
    <source>
        <dbReference type="Pfam" id="PF18388"/>
    </source>
</evidence>
<proteinExistence type="inferred from homology"/>
<feature type="compositionally biased region" description="Low complexity" evidence="8">
    <location>
        <begin position="207"/>
        <end position="216"/>
    </location>
</feature>
<dbReference type="Proteomes" id="UP000292402">
    <property type="component" value="Unassembled WGS sequence"/>
</dbReference>
<feature type="domain" description="Atg29 N-terminal" evidence="9">
    <location>
        <begin position="6"/>
        <end position="59"/>
    </location>
</feature>
<feature type="compositionally biased region" description="Basic residues" evidence="8">
    <location>
        <begin position="226"/>
        <end position="237"/>
    </location>
</feature>
<feature type="region of interest" description="Disordered" evidence="8">
    <location>
        <begin position="110"/>
        <end position="385"/>
    </location>
</feature>
<gene>
    <name evidence="10" type="ORF">AA0114_g5090</name>
</gene>
<dbReference type="Gene3D" id="1.10.10.2570">
    <property type="match status" value="1"/>
</dbReference>
<dbReference type="Pfam" id="PF18388">
    <property type="entry name" value="ATG29_N"/>
    <property type="match status" value="1"/>
</dbReference>
<sequence length="413" mass="44449">MSSVQFTALIRLPFIRGDFEDPPQAQWDAERDRQLWKVISKSSKTSDLNWVELADKFQVPPTFLLQQAAWLYERHLDHVRNQMKKVSISNAVPSSSPTGGSTMTGVGGVAMRRGGSAGSGAGRTTSALAGRSKDSPSLRGAEVTTPGEYFNEQGGFYDTQAPARTLSTRSTRRPNLTSRKSDDRANPPAAPPSYRNDEAASPEIPDSSSSSSSSLSDTDHPAHRSQLFKRPPRFQQKKPRELSTFEEGDGTQETDDLGSHETSLPFATAARPRASNSKYASDARFSTDSKPGQNVFQADRTRNAPAPRPKSIDVQSLATTETASSMTSSGGPPSAAKSPMSPASDHRAALGRLGSPRRGGPRSRIEGSEGTPSMGSSFSDIDDAGISQSALEEALLSNMQHGRMSTLSRMSKW</sequence>
<evidence type="ECO:0000256" key="8">
    <source>
        <dbReference type="SAM" id="MobiDB-lite"/>
    </source>
</evidence>
<dbReference type="AlphaFoldDB" id="A0A4Q4ML08"/>
<dbReference type="PANTHER" id="PTHR40012">
    <property type="entry name" value="AUTOPHAGY-RELATED PROTEIN 29"/>
    <property type="match status" value="1"/>
</dbReference>
<evidence type="ECO:0000256" key="4">
    <source>
        <dbReference type="ARBA" id="ARBA00022448"/>
    </source>
</evidence>
<accession>A0A4Q4ML08</accession>
<comment type="caution">
    <text evidence="10">The sequence shown here is derived from an EMBL/GenBank/DDBJ whole genome shotgun (WGS) entry which is preliminary data.</text>
</comment>
<dbReference type="FunFam" id="1.10.10.2570:FF:000001">
    <property type="entry name" value="Autophagy-related protein 29"/>
    <property type="match status" value="1"/>
</dbReference>
<evidence type="ECO:0000313" key="10">
    <source>
        <dbReference type="EMBL" id="RYN52208.1"/>
    </source>
</evidence>
<evidence type="ECO:0000256" key="3">
    <source>
        <dbReference type="ARBA" id="ARBA00013784"/>
    </source>
</evidence>
<evidence type="ECO:0000256" key="6">
    <source>
        <dbReference type="ARBA" id="ARBA00023006"/>
    </source>
</evidence>
<organism evidence="10 11">
    <name type="scientific">Alternaria tenuissima</name>
    <dbReference type="NCBI Taxonomy" id="119927"/>
    <lineage>
        <taxon>Eukaryota</taxon>
        <taxon>Fungi</taxon>
        <taxon>Dikarya</taxon>
        <taxon>Ascomycota</taxon>
        <taxon>Pezizomycotina</taxon>
        <taxon>Dothideomycetes</taxon>
        <taxon>Pleosporomycetidae</taxon>
        <taxon>Pleosporales</taxon>
        <taxon>Pleosporineae</taxon>
        <taxon>Pleosporaceae</taxon>
        <taxon>Alternaria</taxon>
        <taxon>Alternaria sect. Alternaria</taxon>
        <taxon>Alternaria alternata complex</taxon>
    </lineage>
</organism>
<name>A0A4Q4ML08_9PLEO</name>
<evidence type="ECO:0000256" key="7">
    <source>
        <dbReference type="ARBA" id="ARBA00060351"/>
    </source>
</evidence>
<dbReference type="GO" id="GO:0000045">
    <property type="term" value="P:autophagosome assembly"/>
    <property type="evidence" value="ECO:0007669"/>
    <property type="project" value="InterPro"/>
</dbReference>
<dbReference type="GO" id="GO:0015031">
    <property type="term" value="P:protein transport"/>
    <property type="evidence" value="ECO:0007669"/>
    <property type="project" value="UniProtKB-KW"/>
</dbReference>
<dbReference type="GO" id="GO:0000407">
    <property type="term" value="C:phagophore assembly site"/>
    <property type="evidence" value="ECO:0007669"/>
    <property type="project" value="UniProtKB-SubCell"/>
</dbReference>
<dbReference type="InterPro" id="IPR039362">
    <property type="entry name" value="ATG29_sf"/>
</dbReference>
<comment type="similarity">
    <text evidence="2">Belongs to the ATG29 family.</text>
</comment>
<evidence type="ECO:0000256" key="1">
    <source>
        <dbReference type="ARBA" id="ARBA00004329"/>
    </source>
</evidence>
<comment type="function">
    <text evidence="7">Plays a role in autophagy. Functions at the preautophagosomal structure (PAS) in order to form normal autophagosomes under starvation conditions. Also plays a role in mitophagy and regulation of filamentous growth.</text>
</comment>
<dbReference type="InterPro" id="IPR039113">
    <property type="entry name" value="ATG29"/>
</dbReference>
<dbReference type="EMBL" id="PDXA01000014">
    <property type="protein sequence ID" value="RYN52208.1"/>
    <property type="molecule type" value="Genomic_DNA"/>
</dbReference>
<keyword evidence="6" id="KW-0072">Autophagy</keyword>
<feature type="compositionally biased region" description="Polar residues" evidence="8">
    <location>
        <begin position="165"/>
        <end position="178"/>
    </location>
</feature>
<evidence type="ECO:0000313" key="11">
    <source>
        <dbReference type="Proteomes" id="UP000292402"/>
    </source>
</evidence>
<comment type="subcellular location">
    <subcellularLocation>
        <location evidence="1">Preautophagosomal structure</location>
    </subcellularLocation>
</comment>
<feature type="compositionally biased region" description="Acidic residues" evidence="8">
    <location>
        <begin position="244"/>
        <end position="256"/>
    </location>
</feature>
<dbReference type="PANTHER" id="PTHR40012:SF1">
    <property type="entry name" value="AUTOPHAGY-RELATED PROTEIN 29"/>
    <property type="match status" value="1"/>
</dbReference>
<dbReference type="InterPro" id="IPR040666">
    <property type="entry name" value="Atg29_N"/>
</dbReference>
<evidence type="ECO:0000256" key="5">
    <source>
        <dbReference type="ARBA" id="ARBA00022927"/>
    </source>
</evidence>
<keyword evidence="4" id="KW-0813">Transport</keyword>
<keyword evidence="5" id="KW-0653">Protein transport</keyword>
<evidence type="ECO:0000256" key="2">
    <source>
        <dbReference type="ARBA" id="ARBA00010082"/>
    </source>
</evidence>
<feature type="compositionally biased region" description="Low complexity" evidence="8">
    <location>
        <begin position="316"/>
        <end position="343"/>
    </location>
</feature>
<feature type="compositionally biased region" description="Polar residues" evidence="8">
    <location>
        <begin position="274"/>
        <end position="296"/>
    </location>
</feature>
<protein>
    <recommendedName>
        <fullName evidence="3">Autophagy-related protein 29</fullName>
    </recommendedName>
</protein>
<reference evidence="11" key="1">
    <citation type="journal article" date="2019" name="bioRxiv">
        <title>Genomics, evolutionary history and diagnostics of the Alternaria alternata species group including apple and Asian pear pathotypes.</title>
        <authorList>
            <person name="Armitage A.D."/>
            <person name="Cockerton H.M."/>
            <person name="Sreenivasaprasad S."/>
            <person name="Woodhall J.W."/>
            <person name="Lane C.R."/>
            <person name="Harrison R.J."/>
            <person name="Clarkson J.P."/>
        </authorList>
    </citation>
    <scope>NUCLEOTIDE SEQUENCE [LARGE SCALE GENOMIC DNA]</scope>
    <source>
        <strain evidence="11">FERA 1082</strain>
    </source>
</reference>